<evidence type="ECO:0000259" key="4">
    <source>
        <dbReference type="Pfam" id="PF08241"/>
    </source>
</evidence>
<evidence type="ECO:0000313" key="5">
    <source>
        <dbReference type="EMBL" id="KAK5579488.1"/>
    </source>
</evidence>
<dbReference type="AlphaFoldDB" id="A0AAN7U1B6"/>
<comment type="caution">
    <text evidence="5">The sequence shown here is derived from an EMBL/GenBank/DDBJ whole genome shotgun (WGS) entry which is preliminary data.</text>
</comment>
<keyword evidence="2" id="KW-0489">Methyltransferase</keyword>
<dbReference type="EMBL" id="JAVFKY010000003">
    <property type="protein sequence ID" value="KAK5579488.1"/>
    <property type="molecule type" value="Genomic_DNA"/>
</dbReference>
<dbReference type="Pfam" id="PF08241">
    <property type="entry name" value="Methyltransf_11"/>
    <property type="match status" value="1"/>
</dbReference>
<feature type="domain" description="Methyltransferase type 11" evidence="4">
    <location>
        <begin position="52"/>
        <end position="150"/>
    </location>
</feature>
<dbReference type="Gene3D" id="3.40.50.150">
    <property type="entry name" value="Vaccinia Virus protein VP39"/>
    <property type="match status" value="1"/>
</dbReference>
<gene>
    <name evidence="5" type="ORF">RB653_009171</name>
</gene>
<evidence type="ECO:0000313" key="6">
    <source>
        <dbReference type="Proteomes" id="UP001344447"/>
    </source>
</evidence>
<dbReference type="InterPro" id="IPR013216">
    <property type="entry name" value="Methyltransf_11"/>
</dbReference>
<proteinExistence type="inferred from homology"/>
<comment type="similarity">
    <text evidence="1">Belongs to the methyltransferase superfamily.</text>
</comment>
<accession>A0AAN7U1B6</accession>
<keyword evidence="3" id="KW-0808">Transferase</keyword>
<dbReference type="PANTHER" id="PTHR44942">
    <property type="entry name" value="METHYLTRANSF_11 DOMAIN-CONTAINING PROTEIN"/>
    <property type="match status" value="1"/>
</dbReference>
<dbReference type="Proteomes" id="UP001344447">
    <property type="component" value="Unassembled WGS sequence"/>
</dbReference>
<dbReference type="InterPro" id="IPR051052">
    <property type="entry name" value="Diverse_substrate_MTase"/>
</dbReference>
<dbReference type="CDD" id="cd02440">
    <property type="entry name" value="AdoMet_MTases"/>
    <property type="match status" value="1"/>
</dbReference>
<reference evidence="5 6" key="1">
    <citation type="submission" date="2023-11" db="EMBL/GenBank/DDBJ databases">
        <title>Dfirmibasis_genome.</title>
        <authorList>
            <person name="Edelbroek B."/>
            <person name="Kjellin J."/>
            <person name="Jerlstrom-Hultqvist J."/>
            <person name="Soderbom F."/>
        </authorList>
    </citation>
    <scope>NUCLEOTIDE SEQUENCE [LARGE SCALE GENOMIC DNA]</scope>
    <source>
        <strain evidence="5 6">TNS-C-14</strain>
    </source>
</reference>
<evidence type="ECO:0000256" key="2">
    <source>
        <dbReference type="ARBA" id="ARBA00022603"/>
    </source>
</evidence>
<evidence type="ECO:0000256" key="1">
    <source>
        <dbReference type="ARBA" id="ARBA00008361"/>
    </source>
</evidence>
<evidence type="ECO:0000256" key="3">
    <source>
        <dbReference type="ARBA" id="ARBA00022679"/>
    </source>
</evidence>
<protein>
    <recommendedName>
        <fullName evidence="4">Methyltransferase type 11 domain-containing protein</fullName>
    </recommendedName>
</protein>
<sequence length="286" mass="32987">MTEILNLHSNAKAYHNKEVSSNYVKGRPSYPIESIKMLKEELGLTDDSVIMDLACGTGKFSKMLCENNFKNIVCVEPSPEFRDDCSNVLKEFIQDENKNIKVVNGLATSLPFEDDTFDCICAAQSFHWYDNVDAVKEITRVLKPGGVFYLIWNNLSEDDNPIFKSTLELFKDNKQYNDDNSPKFRTGKWRKVFQDIKNDEILSKNLIDPNLQSRKFKNEQITNTENIIATTLSISFIALFPQEKKDKLISLIKESLNSKEESKDNKDFTMIYLTEVYFSRKPINPI</sequence>
<organism evidence="5 6">
    <name type="scientific">Dictyostelium firmibasis</name>
    <dbReference type="NCBI Taxonomy" id="79012"/>
    <lineage>
        <taxon>Eukaryota</taxon>
        <taxon>Amoebozoa</taxon>
        <taxon>Evosea</taxon>
        <taxon>Eumycetozoa</taxon>
        <taxon>Dictyostelia</taxon>
        <taxon>Dictyosteliales</taxon>
        <taxon>Dictyosteliaceae</taxon>
        <taxon>Dictyostelium</taxon>
    </lineage>
</organism>
<name>A0AAN7U1B6_9MYCE</name>
<keyword evidence="6" id="KW-1185">Reference proteome</keyword>
<dbReference type="SUPFAM" id="SSF53335">
    <property type="entry name" value="S-adenosyl-L-methionine-dependent methyltransferases"/>
    <property type="match status" value="1"/>
</dbReference>
<dbReference type="InterPro" id="IPR029063">
    <property type="entry name" value="SAM-dependent_MTases_sf"/>
</dbReference>
<dbReference type="GO" id="GO:0032259">
    <property type="term" value="P:methylation"/>
    <property type="evidence" value="ECO:0007669"/>
    <property type="project" value="UniProtKB-KW"/>
</dbReference>
<dbReference type="GO" id="GO:0008757">
    <property type="term" value="F:S-adenosylmethionine-dependent methyltransferase activity"/>
    <property type="evidence" value="ECO:0007669"/>
    <property type="project" value="InterPro"/>
</dbReference>
<dbReference type="PANTHER" id="PTHR44942:SF4">
    <property type="entry name" value="METHYLTRANSFERASE TYPE 11 DOMAIN-CONTAINING PROTEIN"/>
    <property type="match status" value="1"/>
</dbReference>